<dbReference type="GeneID" id="10798627"/>
<dbReference type="SUPFAM" id="SSF52833">
    <property type="entry name" value="Thioredoxin-like"/>
    <property type="match status" value="1"/>
</dbReference>
<gene>
    <name evidence="2" type="ordered locus">Halxa_3682</name>
</gene>
<keyword evidence="3" id="KW-1185">Reference proteome</keyword>
<evidence type="ECO:0000313" key="3">
    <source>
        <dbReference type="Proteomes" id="UP000006794"/>
    </source>
</evidence>
<dbReference type="InterPro" id="IPR036249">
    <property type="entry name" value="Thioredoxin-like_sf"/>
</dbReference>
<name>F8DBM3_HALXS</name>
<proteinExistence type="predicted"/>
<dbReference type="OrthoDB" id="115386at2157"/>
<organism evidence="2 3">
    <name type="scientific">Halopiger xanaduensis (strain DSM 18323 / JCM 14033 / SH-6)</name>
    <dbReference type="NCBI Taxonomy" id="797210"/>
    <lineage>
        <taxon>Archaea</taxon>
        <taxon>Methanobacteriati</taxon>
        <taxon>Methanobacteriota</taxon>
        <taxon>Stenosarchaea group</taxon>
        <taxon>Halobacteria</taxon>
        <taxon>Halobacteriales</taxon>
        <taxon>Natrialbaceae</taxon>
        <taxon>Halopiger</taxon>
    </lineage>
</organism>
<reference evidence="2 3" key="1">
    <citation type="journal article" date="2012" name="Stand. Genomic Sci.">
        <title>Complete genome sequence of Halopiger xanaduensis type strain (SH-6(T)).</title>
        <authorList>
            <person name="Anderson I."/>
            <person name="Tindall B.J."/>
            <person name="Rohde M."/>
            <person name="Lucas S."/>
            <person name="Han J."/>
            <person name="Lapidus A."/>
            <person name="Cheng J.F."/>
            <person name="Goodwin L."/>
            <person name="Pitluck S."/>
            <person name="Peters L."/>
            <person name="Pati A."/>
            <person name="Mikhailova N."/>
            <person name="Pagani I."/>
            <person name="Teshima H."/>
            <person name="Han C."/>
            <person name="Tapia R."/>
            <person name="Land M."/>
            <person name="Woyke T."/>
            <person name="Klenk H.P."/>
            <person name="Kyrpides N."/>
            <person name="Ivanova N."/>
        </authorList>
    </citation>
    <scope>NUCLEOTIDE SEQUENCE [LARGE SCALE GENOMIC DNA]</scope>
    <source>
        <strain evidence="3">DSM 18323 / JCM 14033 / SH-6</strain>
    </source>
</reference>
<dbReference type="PROSITE" id="PS51352">
    <property type="entry name" value="THIOREDOXIN_2"/>
    <property type="match status" value="1"/>
</dbReference>
<dbReference type="InterPro" id="IPR013766">
    <property type="entry name" value="Thioredoxin_domain"/>
</dbReference>
<dbReference type="RefSeq" id="WP_013881178.1">
    <property type="nucleotide sequence ID" value="NC_015666.1"/>
</dbReference>
<dbReference type="HOGENOM" id="CLU_090892_0_0_2"/>
<dbReference type="KEGG" id="hxa:Halxa_3682"/>
<sequence>MKRREVVAGIASVGVLGTGVAVLQRGLPFGDGGPAQETAGDGDDGGIEPIEVDVLEDARGDAPDALSVPNDGVTLAMIFSPVCSRCRALMPELEAAREELRADYGDALTVLSVTAEQTPDRLRDWWAENDGEWVLGYDPDRRLGERYDVVGHPMLLAIDDAGELHWDNRGRLEAGQIVEQVAPVLEAHADANGETE</sequence>
<dbReference type="Gene3D" id="3.40.30.10">
    <property type="entry name" value="Glutaredoxin"/>
    <property type="match status" value="1"/>
</dbReference>
<dbReference type="EMBL" id="CP002839">
    <property type="protein sequence ID" value="AEH38290.1"/>
    <property type="molecule type" value="Genomic_DNA"/>
</dbReference>
<protein>
    <submittedName>
        <fullName evidence="2">Alkyl hydroperoxide reductase/thiol specific antioxidant/Mal allergen</fullName>
    </submittedName>
</protein>
<dbReference type="Proteomes" id="UP000006794">
    <property type="component" value="Chromosome"/>
</dbReference>
<accession>F8DBM3</accession>
<evidence type="ECO:0000313" key="2">
    <source>
        <dbReference type="EMBL" id="AEH38290.1"/>
    </source>
</evidence>
<dbReference type="eggNOG" id="arCOG06181">
    <property type="taxonomic scope" value="Archaea"/>
</dbReference>
<feature type="domain" description="Thioredoxin" evidence="1">
    <location>
        <begin position="27"/>
        <end position="190"/>
    </location>
</feature>
<evidence type="ECO:0000259" key="1">
    <source>
        <dbReference type="PROSITE" id="PS51352"/>
    </source>
</evidence>
<dbReference type="AlphaFoldDB" id="F8DBM3"/>